<proteinExistence type="predicted"/>
<keyword evidence="1" id="KW-1133">Transmembrane helix</keyword>
<evidence type="ECO:0000256" key="1">
    <source>
        <dbReference type="SAM" id="Phobius"/>
    </source>
</evidence>
<organism evidence="2 3">
    <name type="scientific">Acanthosepion pharaonis</name>
    <name type="common">Pharaoh cuttlefish</name>
    <name type="synonym">Sepia pharaonis</name>
    <dbReference type="NCBI Taxonomy" id="158019"/>
    <lineage>
        <taxon>Eukaryota</taxon>
        <taxon>Metazoa</taxon>
        <taxon>Spiralia</taxon>
        <taxon>Lophotrochozoa</taxon>
        <taxon>Mollusca</taxon>
        <taxon>Cephalopoda</taxon>
        <taxon>Coleoidea</taxon>
        <taxon>Decapodiformes</taxon>
        <taxon>Sepiida</taxon>
        <taxon>Sepiina</taxon>
        <taxon>Sepiidae</taxon>
        <taxon>Acanthosepion</taxon>
    </lineage>
</organism>
<dbReference type="EMBL" id="CAHIKZ030000049">
    <property type="protein sequence ID" value="CAE1146026.1"/>
    <property type="molecule type" value="Genomic_DNA"/>
</dbReference>
<feature type="transmembrane region" description="Helical" evidence="1">
    <location>
        <begin position="103"/>
        <end position="126"/>
    </location>
</feature>
<gene>
    <name evidence="2" type="ORF">SPHA_1743</name>
</gene>
<keyword evidence="1" id="KW-0812">Transmembrane</keyword>
<accession>A0A812APU3</accession>
<sequence length="145" mass="16639">MLFDWRSKWPLDVDWSRLMTSFIIFSLALFRSHDGPELQNAEDIVPCRVDLGLSFFPIKLQQGLSQVDPTSSFLPYGHHQLLTSSFSLCLSSPPFFLSSTSRFLMPSTFSVLVLYLFCRVAEYAFFSFCKLNREVMVAKKCIVVC</sequence>
<keyword evidence="1" id="KW-0472">Membrane</keyword>
<keyword evidence="3" id="KW-1185">Reference proteome</keyword>
<evidence type="ECO:0000313" key="3">
    <source>
        <dbReference type="Proteomes" id="UP000597762"/>
    </source>
</evidence>
<dbReference type="AlphaFoldDB" id="A0A812APU3"/>
<protein>
    <submittedName>
        <fullName evidence="2">Uncharacterized protein</fullName>
    </submittedName>
</protein>
<evidence type="ECO:0000313" key="2">
    <source>
        <dbReference type="EMBL" id="CAE1146026.1"/>
    </source>
</evidence>
<reference evidence="2" key="1">
    <citation type="submission" date="2021-01" db="EMBL/GenBank/DDBJ databases">
        <authorList>
            <person name="Li R."/>
            <person name="Bekaert M."/>
        </authorList>
    </citation>
    <scope>NUCLEOTIDE SEQUENCE</scope>
    <source>
        <strain evidence="2">Farmed</strain>
    </source>
</reference>
<comment type="caution">
    <text evidence="2">The sequence shown here is derived from an EMBL/GenBank/DDBJ whole genome shotgun (WGS) entry which is preliminary data.</text>
</comment>
<dbReference type="Proteomes" id="UP000597762">
    <property type="component" value="Unassembled WGS sequence"/>
</dbReference>
<name>A0A812APU3_ACAPH</name>